<gene>
    <name evidence="2" type="ORF">VSX58_21070</name>
</gene>
<protein>
    <submittedName>
        <fullName evidence="2">Uncharacterized protein</fullName>
    </submittedName>
</protein>
<name>A0ABU6JX14_9GAMM</name>
<organism evidence="2 3">
    <name type="scientific">Brenneria populi</name>
    <dbReference type="NCBI Taxonomy" id="1505588"/>
    <lineage>
        <taxon>Bacteria</taxon>
        <taxon>Pseudomonadati</taxon>
        <taxon>Pseudomonadota</taxon>
        <taxon>Gammaproteobacteria</taxon>
        <taxon>Enterobacterales</taxon>
        <taxon>Pectobacteriaceae</taxon>
        <taxon>Brenneria</taxon>
    </lineage>
</organism>
<reference evidence="2 3" key="1">
    <citation type="journal article" date="2017" name="Int. J. Syst. Evol. Microbiol.">
        <title>Brenneria populi subsp. brevivirga subsp. nov. isolated from symptomatic bark of Populus x euramericana canker, and description of Brenneria populi subsp. populi subsp. nov.</title>
        <authorList>
            <person name="Zheng M.H."/>
            <person name="Piao C.G."/>
            <person name="Xue H."/>
            <person name="Guo M.W."/>
            <person name="Li Y."/>
        </authorList>
    </citation>
    <scope>NUCLEOTIDE SEQUENCE [LARGE SCALE GENOMIC DNA]</scope>
    <source>
        <strain evidence="2 3">D9-5</strain>
    </source>
</reference>
<accession>A0ABU6JX14</accession>
<dbReference type="Proteomes" id="UP001309705">
    <property type="component" value="Unassembled WGS sequence"/>
</dbReference>
<comment type="caution">
    <text evidence="2">The sequence shown here is derived from an EMBL/GenBank/DDBJ whole genome shotgun (WGS) entry which is preliminary data.</text>
</comment>
<evidence type="ECO:0000256" key="1">
    <source>
        <dbReference type="SAM" id="MobiDB-lite"/>
    </source>
</evidence>
<dbReference type="EMBL" id="JAYWTM010000037">
    <property type="protein sequence ID" value="MEC5345087.1"/>
    <property type="molecule type" value="Genomic_DNA"/>
</dbReference>
<evidence type="ECO:0000313" key="2">
    <source>
        <dbReference type="EMBL" id="MEC5345087.1"/>
    </source>
</evidence>
<dbReference type="RefSeq" id="WP_327619793.1">
    <property type="nucleotide sequence ID" value="NZ_JAYWTM010000037.1"/>
</dbReference>
<feature type="region of interest" description="Disordered" evidence="1">
    <location>
        <begin position="22"/>
        <end position="46"/>
    </location>
</feature>
<proteinExistence type="predicted"/>
<sequence length="46" mass="5211">MGNNNKNYELIDVESLANIIKERESKSQTPKDAVEVTEGDFNEKPD</sequence>
<evidence type="ECO:0000313" key="3">
    <source>
        <dbReference type="Proteomes" id="UP001309705"/>
    </source>
</evidence>
<keyword evidence="3" id="KW-1185">Reference proteome</keyword>